<proteinExistence type="predicted"/>
<gene>
    <name evidence="3" type="ORF">GGR43_001422</name>
</gene>
<dbReference type="GO" id="GO:0004493">
    <property type="term" value="F:methylmalonyl-CoA epimerase activity"/>
    <property type="evidence" value="ECO:0007669"/>
    <property type="project" value="TreeGrafter"/>
</dbReference>
<keyword evidence="3" id="KW-0456">Lyase</keyword>
<dbReference type="InterPro" id="IPR037523">
    <property type="entry name" value="VOC_core"/>
</dbReference>
<dbReference type="InterPro" id="IPR029068">
    <property type="entry name" value="Glyas_Bleomycin-R_OHBP_Dase"/>
</dbReference>
<evidence type="ECO:0000313" key="4">
    <source>
        <dbReference type="Proteomes" id="UP000571950"/>
    </source>
</evidence>
<keyword evidence="3" id="KW-0223">Dioxygenase</keyword>
<dbReference type="GO" id="GO:0046491">
    <property type="term" value="P:L-methylmalonyl-CoA metabolic process"/>
    <property type="evidence" value="ECO:0007669"/>
    <property type="project" value="TreeGrafter"/>
</dbReference>
<dbReference type="Pfam" id="PF00903">
    <property type="entry name" value="Glyoxalase"/>
    <property type="match status" value="1"/>
</dbReference>
<dbReference type="InterPro" id="IPR004360">
    <property type="entry name" value="Glyas_Fos-R_dOase_dom"/>
</dbReference>
<dbReference type="InterPro" id="IPR051785">
    <property type="entry name" value="MMCE/EMCE_epimerase"/>
</dbReference>
<dbReference type="Gene3D" id="3.10.180.10">
    <property type="entry name" value="2,3-Dihydroxybiphenyl 1,2-Dioxygenase, domain 1"/>
    <property type="match status" value="2"/>
</dbReference>
<dbReference type="Proteomes" id="UP000571950">
    <property type="component" value="Unassembled WGS sequence"/>
</dbReference>
<name>A0A7W6FPK7_9SPHN</name>
<dbReference type="PANTHER" id="PTHR43048">
    <property type="entry name" value="METHYLMALONYL-COA EPIMERASE"/>
    <property type="match status" value="1"/>
</dbReference>
<dbReference type="RefSeq" id="WP_223177338.1">
    <property type="nucleotide sequence ID" value="NZ_BSPS01000025.1"/>
</dbReference>
<accession>A0A7W6FPK7</accession>
<dbReference type="PANTHER" id="PTHR43048:SF3">
    <property type="entry name" value="METHYLMALONYL-COA EPIMERASE, MITOCHONDRIAL"/>
    <property type="match status" value="1"/>
</dbReference>
<dbReference type="GO" id="GO:0046872">
    <property type="term" value="F:metal ion binding"/>
    <property type="evidence" value="ECO:0007669"/>
    <property type="project" value="UniProtKB-KW"/>
</dbReference>
<dbReference type="PROSITE" id="PS51819">
    <property type="entry name" value="VOC"/>
    <property type="match status" value="2"/>
</dbReference>
<keyword evidence="1" id="KW-0479">Metal-binding</keyword>
<dbReference type="AlphaFoldDB" id="A0A7W6FPK7"/>
<sequence>MIAKAVDVESVRFAAPDLDLMRKFLADFGMHDAEDAGDGILRMRGVGTAPFIHETVQGEPGFVGLSLRVRDMDDLKALAGAEGAAIEPAEGPGGGQRVLLHDPDGYRVEVIADKERVAPLPIASTGGWNVAERHERAGEAKRVPVAPAHVVRLGHVVMGVSDMTRTWDWWQSRFGLLISDEVRAPGGDVAALFIRCDRGSEAVDHHTLNFASIPGAPPKFHHAAFEVADLDDLMAGNRYLAERGYRHDWGVGRHILGSQVFDYWKDPFGHRVEHWTDGDLFDASVPMNVADIPTMLGHQWGPAAPADFAA</sequence>
<keyword evidence="4" id="KW-1185">Reference proteome</keyword>
<feature type="domain" description="VOC" evidence="2">
    <location>
        <begin position="152"/>
        <end position="277"/>
    </location>
</feature>
<keyword evidence="3" id="KW-0560">Oxidoreductase</keyword>
<protein>
    <submittedName>
        <fullName evidence="3">Catechol 2,3-dioxygenase-like lactoylglutathione lyase family enzyme</fullName>
    </submittedName>
</protein>
<reference evidence="3 4" key="1">
    <citation type="submission" date="2020-08" db="EMBL/GenBank/DDBJ databases">
        <title>Genomic Encyclopedia of Type Strains, Phase IV (KMG-IV): sequencing the most valuable type-strain genomes for metagenomic binning, comparative biology and taxonomic classification.</title>
        <authorList>
            <person name="Goeker M."/>
        </authorList>
    </citation>
    <scope>NUCLEOTIDE SEQUENCE [LARGE SCALE GENOMIC DNA]</scope>
    <source>
        <strain evidence="3 4">DSM 26189</strain>
    </source>
</reference>
<organism evidence="3 4">
    <name type="scientific">Sphingobium jiangsuense</name>
    <dbReference type="NCBI Taxonomy" id="870476"/>
    <lineage>
        <taxon>Bacteria</taxon>
        <taxon>Pseudomonadati</taxon>
        <taxon>Pseudomonadota</taxon>
        <taxon>Alphaproteobacteria</taxon>
        <taxon>Sphingomonadales</taxon>
        <taxon>Sphingomonadaceae</taxon>
        <taxon>Sphingobium</taxon>
    </lineage>
</organism>
<dbReference type="SUPFAM" id="SSF54593">
    <property type="entry name" value="Glyoxalase/Bleomycin resistance protein/Dihydroxybiphenyl dioxygenase"/>
    <property type="match status" value="1"/>
</dbReference>
<comment type="caution">
    <text evidence="3">The sequence shown here is derived from an EMBL/GenBank/DDBJ whole genome shotgun (WGS) entry which is preliminary data.</text>
</comment>
<evidence type="ECO:0000256" key="1">
    <source>
        <dbReference type="ARBA" id="ARBA00022723"/>
    </source>
</evidence>
<evidence type="ECO:0000313" key="3">
    <source>
        <dbReference type="EMBL" id="MBB3925707.1"/>
    </source>
</evidence>
<feature type="domain" description="VOC" evidence="2">
    <location>
        <begin position="7"/>
        <end position="113"/>
    </location>
</feature>
<dbReference type="GO" id="GO:0016829">
    <property type="term" value="F:lyase activity"/>
    <property type="evidence" value="ECO:0007669"/>
    <property type="project" value="UniProtKB-KW"/>
</dbReference>
<dbReference type="EMBL" id="JACIDT010000004">
    <property type="protein sequence ID" value="MBB3925707.1"/>
    <property type="molecule type" value="Genomic_DNA"/>
</dbReference>
<evidence type="ECO:0000259" key="2">
    <source>
        <dbReference type="PROSITE" id="PS51819"/>
    </source>
</evidence>
<dbReference type="GO" id="GO:0051213">
    <property type="term" value="F:dioxygenase activity"/>
    <property type="evidence" value="ECO:0007669"/>
    <property type="project" value="UniProtKB-KW"/>
</dbReference>